<proteinExistence type="predicted"/>
<feature type="transmembrane region" description="Helical" evidence="2">
    <location>
        <begin position="88"/>
        <end position="109"/>
    </location>
</feature>
<name>A0AA36GVR2_CYLNA</name>
<reference evidence="3" key="1">
    <citation type="submission" date="2023-07" db="EMBL/GenBank/DDBJ databases">
        <authorList>
            <consortium name="CYATHOMIX"/>
        </authorList>
    </citation>
    <scope>NUCLEOTIDE SEQUENCE</scope>
    <source>
        <strain evidence="3">N/A</strain>
    </source>
</reference>
<comment type="caution">
    <text evidence="3">The sequence shown here is derived from an EMBL/GenBank/DDBJ whole genome shotgun (WGS) entry which is preliminary data.</text>
</comment>
<evidence type="ECO:0000256" key="2">
    <source>
        <dbReference type="SAM" id="Phobius"/>
    </source>
</evidence>
<sequence>MAVPSAPELPPSYEEASTDAPPSYERLYGEFRRVDSPKGLAVFFKEAFDFVLGTLAAAVVLAVLNIVPILMIIIGALNRDDCAVNSNIPVWLIVTGIVSLVRSAINFFYRFKDQQKQRRPILVRLFDGMLSVFFAIWFILGSIWVYWAYNHVSYDPHDGPYYCDQLTFVFTFVFITVSYVLMFLTCMFFCCCCCCICCRKPNDERMPNA</sequence>
<dbReference type="AlphaFoldDB" id="A0AA36GVR2"/>
<feature type="transmembrane region" description="Helical" evidence="2">
    <location>
        <begin position="121"/>
        <end position="147"/>
    </location>
</feature>
<evidence type="ECO:0000256" key="1">
    <source>
        <dbReference type="SAM" id="MobiDB-lite"/>
    </source>
</evidence>
<keyword evidence="2" id="KW-1133">Transmembrane helix</keyword>
<evidence type="ECO:0000313" key="3">
    <source>
        <dbReference type="EMBL" id="CAJ0599207.1"/>
    </source>
</evidence>
<dbReference type="EMBL" id="CATQJL010000223">
    <property type="protein sequence ID" value="CAJ0599207.1"/>
    <property type="molecule type" value="Genomic_DNA"/>
</dbReference>
<keyword evidence="2" id="KW-0472">Membrane</keyword>
<dbReference type="PANTHER" id="PTHR33444">
    <property type="entry name" value="SI:DKEY-19B23.12-RELATED"/>
    <property type="match status" value="1"/>
</dbReference>
<keyword evidence="4" id="KW-1185">Reference proteome</keyword>
<dbReference type="Proteomes" id="UP001176961">
    <property type="component" value="Unassembled WGS sequence"/>
</dbReference>
<dbReference type="PANTHER" id="PTHR33444:SF2">
    <property type="entry name" value="MARVEL DOMAIN-CONTAINING PROTEIN"/>
    <property type="match status" value="1"/>
</dbReference>
<keyword evidence="2" id="KW-0812">Transmembrane</keyword>
<evidence type="ECO:0000313" key="4">
    <source>
        <dbReference type="Proteomes" id="UP001176961"/>
    </source>
</evidence>
<organism evidence="3 4">
    <name type="scientific">Cylicocyclus nassatus</name>
    <name type="common">Nematode worm</name>
    <dbReference type="NCBI Taxonomy" id="53992"/>
    <lineage>
        <taxon>Eukaryota</taxon>
        <taxon>Metazoa</taxon>
        <taxon>Ecdysozoa</taxon>
        <taxon>Nematoda</taxon>
        <taxon>Chromadorea</taxon>
        <taxon>Rhabditida</taxon>
        <taxon>Rhabditina</taxon>
        <taxon>Rhabditomorpha</taxon>
        <taxon>Strongyloidea</taxon>
        <taxon>Strongylidae</taxon>
        <taxon>Cylicocyclus</taxon>
    </lineage>
</organism>
<dbReference type="InterPro" id="IPR040350">
    <property type="entry name" value="TMEM272"/>
</dbReference>
<feature type="transmembrane region" description="Helical" evidence="2">
    <location>
        <begin position="50"/>
        <end position="76"/>
    </location>
</feature>
<feature type="transmembrane region" description="Helical" evidence="2">
    <location>
        <begin position="167"/>
        <end position="198"/>
    </location>
</feature>
<gene>
    <name evidence="3" type="ORF">CYNAS_LOCUS11190</name>
</gene>
<feature type="region of interest" description="Disordered" evidence="1">
    <location>
        <begin position="1"/>
        <end position="21"/>
    </location>
</feature>
<accession>A0AA36GVR2</accession>
<protein>
    <submittedName>
        <fullName evidence="3">Uncharacterized protein</fullName>
    </submittedName>
</protein>